<dbReference type="Pfam" id="PF07980">
    <property type="entry name" value="SusD_RagB"/>
    <property type="match status" value="1"/>
</dbReference>
<dbReference type="Pfam" id="PF14322">
    <property type="entry name" value="SusD-like_3"/>
    <property type="match status" value="1"/>
</dbReference>
<comment type="caution">
    <text evidence="9">The sequence shown here is derived from an EMBL/GenBank/DDBJ whole genome shotgun (WGS) entry which is preliminary data.</text>
</comment>
<evidence type="ECO:0000259" key="8">
    <source>
        <dbReference type="Pfam" id="PF14322"/>
    </source>
</evidence>
<organism evidence="9 10">
    <name type="scientific">Arenibacter algicola</name>
    <dbReference type="NCBI Taxonomy" id="616991"/>
    <lineage>
        <taxon>Bacteria</taxon>
        <taxon>Pseudomonadati</taxon>
        <taxon>Bacteroidota</taxon>
        <taxon>Flavobacteriia</taxon>
        <taxon>Flavobacteriales</taxon>
        <taxon>Flavobacteriaceae</taxon>
        <taxon>Arenibacter</taxon>
    </lineage>
</organism>
<keyword evidence="4" id="KW-0472">Membrane</keyword>
<feature type="domain" description="RagB/SusD" evidence="7">
    <location>
        <begin position="326"/>
        <end position="470"/>
    </location>
</feature>
<gene>
    <name evidence="9" type="ORF">GQ41_1295</name>
</gene>
<dbReference type="EMBL" id="VHIF01000001">
    <property type="protein sequence ID" value="TQO36714.1"/>
    <property type="molecule type" value="Genomic_DNA"/>
</dbReference>
<keyword evidence="5" id="KW-0998">Cell outer membrane</keyword>
<dbReference type="CDD" id="cd08977">
    <property type="entry name" value="SusD"/>
    <property type="match status" value="1"/>
</dbReference>
<comment type="subcellular location">
    <subcellularLocation>
        <location evidence="1">Cell outer membrane</location>
    </subcellularLocation>
</comment>
<dbReference type="InterPro" id="IPR012944">
    <property type="entry name" value="SusD_RagB_dom"/>
</dbReference>
<evidence type="ECO:0000256" key="4">
    <source>
        <dbReference type="ARBA" id="ARBA00023136"/>
    </source>
</evidence>
<feature type="domain" description="SusD-like N-terminal" evidence="8">
    <location>
        <begin position="74"/>
        <end position="228"/>
    </location>
</feature>
<reference evidence="9 10" key="1">
    <citation type="submission" date="2019-06" db="EMBL/GenBank/DDBJ databases">
        <title>A large-scale integrated study on North Sea by COGITO (Coastal Microbe Genomic &amp; Taxonomic Observatory).</title>
        <authorList>
            <person name="Teeling H."/>
        </authorList>
    </citation>
    <scope>NUCLEOTIDE SEQUENCE [LARGE SCALE GENOMIC DNA]</scope>
    <source>
        <strain evidence="9 10">MAR_2009_79</strain>
    </source>
</reference>
<evidence type="ECO:0000259" key="7">
    <source>
        <dbReference type="Pfam" id="PF07980"/>
    </source>
</evidence>
<evidence type="ECO:0000256" key="5">
    <source>
        <dbReference type="ARBA" id="ARBA00023237"/>
    </source>
</evidence>
<evidence type="ECO:0000256" key="6">
    <source>
        <dbReference type="SAM" id="MobiDB-lite"/>
    </source>
</evidence>
<dbReference type="Gene3D" id="1.25.40.390">
    <property type="match status" value="1"/>
</dbReference>
<evidence type="ECO:0000256" key="3">
    <source>
        <dbReference type="ARBA" id="ARBA00022729"/>
    </source>
</evidence>
<dbReference type="SUPFAM" id="SSF48452">
    <property type="entry name" value="TPR-like"/>
    <property type="match status" value="1"/>
</dbReference>
<evidence type="ECO:0000256" key="1">
    <source>
        <dbReference type="ARBA" id="ARBA00004442"/>
    </source>
</evidence>
<protein>
    <submittedName>
        <fullName evidence="9">SusD-like starch-binding protein associating with outer membrane</fullName>
    </submittedName>
</protein>
<sequence>MKLKIQIEYIIAIGTVLLFPLGSCERFVDVEVPDHRIASTTVFANDETAINAINGIYNQLFNTSFSSGGNRSVTFLAGLSADNFQTTSSTDEILEFAENDITVANSFNKDLWSGAYNMIYMLNSILEGIEGSISLSEDVRDRIEGEAKFVRAFTNFHLAIIYGDIPLLLTTDYRINAVAPRNTSDDVYQQVLTDLEDAIALLETSYPEDERTRPNKFVAMAMLARVYLYLKNWQQAENYSSLVIEENATYEILENHDSVFLANSREGIWQISPVGSGNSFTHTNEGNLFIKTPTTLTPVALSNSFIDSRDVGDERLQHWVGMYTDDTGIYYFPNKYKVQYDASGGDITEYSMVLRLAEQYLIRSEARAKQGNLIGAITDLDVIRKRSGLEPAAETAPNSSEAEVLEMVLEERRSELFAEWGHRWFDLRRTNNTATVLKLKSPNWQDTDTLYPIPEDDRIKNPNLDQNPGY</sequence>
<evidence type="ECO:0000256" key="2">
    <source>
        <dbReference type="ARBA" id="ARBA00006275"/>
    </source>
</evidence>
<comment type="similarity">
    <text evidence="2">Belongs to the SusD family.</text>
</comment>
<keyword evidence="10" id="KW-1185">Reference proteome</keyword>
<name>A0ABY3A954_9FLAO</name>
<evidence type="ECO:0000313" key="9">
    <source>
        <dbReference type="EMBL" id="TQO36714.1"/>
    </source>
</evidence>
<accession>A0ABY3A954</accession>
<proteinExistence type="inferred from homology"/>
<dbReference type="InterPro" id="IPR033985">
    <property type="entry name" value="SusD-like_N"/>
</dbReference>
<dbReference type="InterPro" id="IPR011990">
    <property type="entry name" value="TPR-like_helical_dom_sf"/>
</dbReference>
<dbReference type="RefSeq" id="WP_142188836.1">
    <property type="nucleotide sequence ID" value="NZ_JAHKPO010000014.1"/>
</dbReference>
<keyword evidence="3" id="KW-0732">Signal</keyword>
<feature type="region of interest" description="Disordered" evidence="6">
    <location>
        <begin position="447"/>
        <end position="470"/>
    </location>
</feature>
<evidence type="ECO:0000313" key="10">
    <source>
        <dbReference type="Proteomes" id="UP000315363"/>
    </source>
</evidence>
<dbReference type="Proteomes" id="UP000315363">
    <property type="component" value="Unassembled WGS sequence"/>
</dbReference>